<feature type="compositionally biased region" description="Pro residues" evidence="1">
    <location>
        <begin position="243"/>
        <end position="256"/>
    </location>
</feature>
<feature type="region of interest" description="Disordered" evidence="1">
    <location>
        <begin position="238"/>
        <end position="259"/>
    </location>
</feature>
<evidence type="ECO:0000313" key="2">
    <source>
        <dbReference type="EMBL" id="KZP32096.1"/>
    </source>
</evidence>
<feature type="compositionally biased region" description="Low complexity" evidence="1">
    <location>
        <begin position="330"/>
        <end position="346"/>
    </location>
</feature>
<evidence type="ECO:0000256" key="1">
    <source>
        <dbReference type="SAM" id="MobiDB-lite"/>
    </source>
</evidence>
<reference evidence="2 3" key="1">
    <citation type="journal article" date="2016" name="Mol. Biol. Evol.">
        <title>Comparative Genomics of Early-Diverging Mushroom-Forming Fungi Provides Insights into the Origins of Lignocellulose Decay Capabilities.</title>
        <authorList>
            <person name="Nagy L.G."/>
            <person name="Riley R."/>
            <person name="Tritt A."/>
            <person name="Adam C."/>
            <person name="Daum C."/>
            <person name="Floudas D."/>
            <person name="Sun H."/>
            <person name="Yadav J.S."/>
            <person name="Pangilinan J."/>
            <person name="Larsson K.H."/>
            <person name="Matsuura K."/>
            <person name="Barry K."/>
            <person name="Labutti K."/>
            <person name="Kuo R."/>
            <person name="Ohm R.A."/>
            <person name="Bhattacharya S.S."/>
            <person name="Shirouzu T."/>
            <person name="Yoshinaga Y."/>
            <person name="Martin F.M."/>
            <person name="Grigoriev I.V."/>
            <person name="Hibbett D.S."/>
        </authorList>
    </citation>
    <scope>NUCLEOTIDE SEQUENCE [LARGE SCALE GENOMIC DNA]</scope>
    <source>
        <strain evidence="2 3">CBS 109695</strain>
    </source>
</reference>
<sequence length="425" mass="46403">MQIMIIWDTWIPTATYISKLDDMSLSAHSFPSMLLRRGLKTSSVRSSQPLFTPYVAPLNEKQKKSIRRVSLLDAPNFHLGRHKDASWIISASKRSQEQRQAMANTHKRLREIVQKELELDGGKRWEVVLVGVDAWINGRMHDARSSLLLSTCTNHPAGLPPGSPDAQLPAYDPAALAGILAAHGHTGAFLLPPWDMGPLPKSIVASTYVPPPIRDLATIQYPTHLPLRDFLYPPSLRTTPGLTSPPTPSPTTPPSLTPQASNFRCTPRSLLLLHPLTTKLILIYFALDPHAFTVFVLVCHWLRSHGITELGTTHWVDGCPISAGFGQGAGLMSMRSGSGSSSQGKGSKMEKGSGGKNELLQRRREKKTLGASRTAQRVRVPCTRRTAPSPPSNWSRGHGFGGAARDGDEDAQWQRQGAQGQGRGG</sequence>
<accession>A0A166UW79</accession>
<gene>
    <name evidence="2" type="ORF">FIBSPDRAFT_1023838</name>
</gene>
<proteinExistence type="predicted"/>
<dbReference type="AlphaFoldDB" id="A0A166UW79"/>
<evidence type="ECO:0000313" key="3">
    <source>
        <dbReference type="Proteomes" id="UP000076532"/>
    </source>
</evidence>
<dbReference type="EMBL" id="KV417487">
    <property type="protein sequence ID" value="KZP32096.1"/>
    <property type="molecule type" value="Genomic_DNA"/>
</dbReference>
<feature type="region of interest" description="Disordered" evidence="1">
    <location>
        <begin position="330"/>
        <end position="425"/>
    </location>
</feature>
<keyword evidence="3" id="KW-1185">Reference proteome</keyword>
<protein>
    <submittedName>
        <fullName evidence="2">Uncharacterized protein</fullName>
    </submittedName>
</protein>
<dbReference type="Proteomes" id="UP000076532">
    <property type="component" value="Unassembled WGS sequence"/>
</dbReference>
<organism evidence="2 3">
    <name type="scientific">Athelia psychrophila</name>
    <dbReference type="NCBI Taxonomy" id="1759441"/>
    <lineage>
        <taxon>Eukaryota</taxon>
        <taxon>Fungi</taxon>
        <taxon>Dikarya</taxon>
        <taxon>Basidiomycota</taxon>
        <taxon>Agaricomycotina</taxon>
        <taxon>Agaricomycetes</taxon>
        <taxon>Agaricomycetidae</taxon>
        <taxon>Atheliales</taxon>
        <taxon>Atheliaceae</taxon>
        <taxon>Athelia</taxon>
    </lineage>
</organism>
<name>A0A166UW79_9AGAM</name>